<organism evidence="12 13">
    <name type="scientific">Vreelandella azerica</name>
    <dbReference type="NCBI Taxonomy" id="2732867"/>
    <lineage>
        <taxon>Bacteria</taxon>
        <taxon>Pseudomonadati</taxon>
        <taxon>Pseudomonadota</taxon>
        <taxon>Gammaproteobacteria</taxon>
        <taxon>Oceanospirillales</taxon>
        <taxon>Halomonadaceae</taxon>
        <taxon>Vreelandella</taxon>
    </lineage>
</organism>
<dbReference type="Proteomes" id="UP000588806">
    <property type="component" value="Unassembled WGS sequence"/>
</dbReference>
<reference evidence="12 13" key="1">
    <citation type="submission" date="2020-05" db="EMBL/GenBank/DDBJ databases">
        <authorList>
            <person name="Ruan W."/>
            <person name="Jeon C.O."/>
            <person name="Chun B.H."/>
        </authorList>
    </citation>
    <scope>NUCLEOTIDE SEQUENCE [LARGE SCALE GENOMIC DNA]</scope>
    <source>
        <strain evidence="12 13">TBZ9</strain>
    </source>
</reference>
<evidence type="ECO:0000256" key="2">
    <source>
        <dbReference type="ARBA" id="ARBA00022475"/>
    </source>
</evidence>
<dbReference type="HAMAP" id="MF_00276">
    <property type="entry name" value="KdpC"/>
    <property type="match status" value="1"/>
</dbReference>
<dbReference type="EMBL" id="JABFHI010000005">
    <property type="protein sequence ID" value="NOG32488.1"/>
    <property type="molecule type" value="Genomic_DNA"/>
</dbReference>
<evidence type="ECO:0000256" key="11">
    <source>
        <dbReference type="HAMAP-Rule" id="MF_00276"/>
    </source>
</evidence>
<keyword evidence="8 11" id="KW-1133">Transmembrane helix</keyword>
<accession>A0A7Y3XBM5</accession>
<evidence type="ECO:0000256" key="4">
    <source>
        <dbReference type="ARBA" id="ARBA00022692"/>
    </source>
</evidence>
<dbReference type="GO" id="GO:0005886">
    <property type="term" value="C:plasma membrane"/>
    <property type="evidence" value="ECO:0007669"/>
    <property type="project" value="UniProtKB-SubCell"/>
</dbReference>
<dbReference type="NCBIfam" id="NF001454">
    <property type="entry name" value="PRK00315.1"/>
    <property type="match status" value="1"/>
</dbReference>
<comment type="similarity">
    <text evidence="11">Belongs to the KdpC family.</text>
</comment>
<dbReference type="InterPro" id="IPR003820">
    <property type="entry name" value="KdpC"/>
</dbReference>
<protein>
    <recommendedName>
        <fullName evidence="11">Potassium-transporting ATPase KdpC subunit</fullName>
    </recommendedName>
    <alternativeName>
        <fullName evidence="11">ATP phosphohydrolase [potassium-transporting] C chain</fullName>
    </alternativeName>
    <alternativeName>
        <fullName evidence="11">Potassium-binding and translocating subunit C</fullName>
    </alternativeName>
    <alternativeName>
        <fullName evidence="11">Potassium-translocating ATPase C chain</fullName>
    </alternativeName>
</protein>
<dbReference type="PIRSF" id="PIRSF001296">
    <property type="entry name" value="K_ATPase_KdpC"/>
    <property type="match status" value="1"/>
</dbReference>
<comment type="subunit">
    <text evidence="11">The system is composed of three essential subunits: KdpA, KdpB and KdpC.</text>
</comment>
<evidence type="ECO:0000256" key="10">
    <source>
        <dbReference type="ARBA" id="ARBA00023136"/>
    </source>
</evidence>
<keyword evidence="1 11" id="KW-0813">Transport</keyword>
<comment type="function">
    <text evidence="11">Part of the high-affinity ATP-driven potassium transport (or Kdp) system, which catalyzes the hydrolysis of ATP coupled with the electrogenic transport of potassium into the cytoplasm. This subunit acts as a catalytic chaperone that increases the ATP-binding affinity of the ATP-hydrolyzing subunit KdpB by the formation of a transient KdpB/KdpC/ATP ternary complex.</text>
</comment>
<dbReference type="NCBIfam" id="TIGR00681">
    <property type="entry name" value="kdpC"/>
    <property type="match status" value="1"/>
</dbReference>
<evidence type="ECO:0000256" key="6">
    <source>
        <dbReference type="ARBA" id="ARBA00022840"/>
    </source>
</evidence>
<keyword evidence="3 11" id="KW-0633">Potassium transport</keyword>
<evidence type="ECO:0000256" key="9">
    <source>
        <dbReference type="ARBA" id="ARBA00023065"/>
    </source>
</evidence>
<keyword evidence="10 11" id="KW-0472">Membrane</keyword>
<evidence type="ECO:0000313" key="12">
    <source>
        <dbReference type="EMBL" id="NOG32488.1"/>
    </source>
</evidence>
<feature type="transmembrane region" description="Helical" evidence="11">
    <location>
        <begin position="20"/>
        <end position="44"/>
    </location>
</feature>
<dbReference type="RefSeq" id="WP_171702946.1">
    <property type="nucleotide sequence ID" value="NZ_JABFHI010000005.1"/>
</dbReference>
<name>A0A7Y3XBM5_9GAMM</name>
<dbReference type="GO" id="GO:0008556">
    <property type="term" value="F:P-type potassium transmembrane transporter activity"/>
    <property type="evidence" value="ECO:0007669"/>
    <property type="project" value="InterPro"/>
</dbReference>
<evidence type="ECO:0000256" key="1">
    <source>
        <dbReference type="ARBA" id="ARBA00022448"/>
    </source>
</evidence>
<dbReference type="GO" id="GO:0005524">
    <property type="term" value="F:ATP binding"/>
    <property type="evidence" value="ECO:0007669"/>
    <property type="project" value="UniProtKB-UniRule"/>
</dbReference>
<keyword evidence="2 11" id="KW-1003">Cell membrane</keyword>
<dbReference type="PANTHER" id="PTHR30042:SF2">
    <property type="entry name" value="POTASSIUM-TRANSPORTING ATPASE KDPC SUBUNIT"/>
    <property type="match status" value="1"/>
</dbReference>
<evidence type="ECO:0000256" key="8">
    <source>
        <dbReference type="ARBA" id="ARBA00022989"/>
    </source>
</evidence>
<dbReference type="PANTHER" id="PTHR30042">
    <property type="entry name" value="POTASSIUM-TRANSPORTING ATPASE C CHAIN"/>
    <property type="match status" value="1"/>
</dbReference>
<dbReference type="Pfam" id="PF02669">
    <property type="entry name" value="KdpC"/>
    <property type="match status" value="1"/>
</dbReference>
<keyword evidence="9 11" id="KW-0406">Ion transport</keyword>
<proteinExistence type="inferred from homology"/>
<evidence type="ECO:0000256" key="5">
    <source>
        <dbReference type="ARBA" id="ARBA00022741"/>
    </source>
</evidence>
<sequence length="199" mass="21043">MTDSTPDITRSASWLASLRAGIVLIILCGGIYPFAVTSLGGLLFPHQATGSLITIDGNVVGSELVGQRFDAPGYFHGRPSAANHDPFVVSGSNYAASNPELRERVRQTSQLIADRDNIAPEAIPVDLLAASGSGIDPHISPDAARIQAARIASARGIPAEQVNELIQRYTQAPTLGVLGQPRVNVLRLNLALDGKERSD</sequence>
<keyword evidence="6 11" id="KW-0067">ATP-binding</keyword>
<gene>
    <name evidence="11 12" type="primary">kdpC</name>
    <name evidence="12" type="ORF">HLB35_13300</name>
</gene>
<dbReference type="AlphaFoldDB" id="A0A7Y3XBM5"/>
<keyword evidence="5 11" id="KW-0547">Nucleotide-binding</keyword>
<evidence type="ECO:0000313" key="13">
    <source>
        <dbReference type="Proteomes" id="UP000588806"/>
    </source>
</evidence>
<keyword evidence="13" id="KW-1185">Reference proteome</keyword>
<evidence type="ECO:0000256" key="7">
    <source>
        <dbReference type="ARBA" id="ARBA00022958"/>
    </source>
</evidence>
<keyword evidence="7 11" id="KW-0630">Potassium</keyword>
<reference evidence="12 13" key="2">
    <citation type="submission" date="2020-06" db="EMBL/GenBank/DDBJ databases">
        <title>Halomonas songnenensis sp. nov., a moderately halophilic bacterium isolated from saline and alkaline soils.</title>
        <authorList>
            <person name="Jiang J."/>
            <person name="Pan Y."/>
        </authorList>
    </citation>
    <scope>NUCLEOTIDE SEQUENCE [LARGE SCALE GENOMIC DNA]</scope>
    <source>
        <strain evidence="12 13">TBZ9</strain>
    </source>
</reference>
<comment type="caution">
    <text evidence="12">The sequence shown here is derived from an EMBL/GenBank/DDBJ whole genome shotgun (WGS) entry which is preliminary data.</text>
</comment>
<evidence type="ECO:0000256" key="3">
    <source>
        <dbReference type="ARBA" id="ARBA00022538"/>
    </source>
</evidence>
<keyword evidence="4 11" id="KW-0812">Transmembrane</keyword>
<comment type="subcellular location">
    <subcellularLocation>
        <location evidence="11">Cell membrane</location>
        <topology evidence="11">Single-pass membrane protein</topology>
    </subcellularLocation>
</comment>